<keyword evidence="9" id="KW-0735">Signal-anchor</keyword>
<evidence type="ECO:0000256" key="11">
    <source>
        <dbReference type="ARBA" id="ARBA00023136"/>
    </source>
</evidence>
<keyword evidence="6" id="KW-0808">Transferase</keyword>
<feature type="compositionally biased region" description="Basic and acidic residues" evidence="12">
    <location>
        <begin position="389"/>
        <end position="401"/>
    </location>
</feature>
<evidence type="ECO:0000313" key="15">
    <source>
        <dbReference type="EMBL" id="KAK7713079.1"/>
    </source>
</evidence>
<dbReference type="PANTHER" id="PTHR23033:SF40">
    <property type="entry name" value="APPLE DOMAIN-CONTAINING PROTEIN"/>
    <property type="match status" value="1"/>
</dbReference>
<evidence type="ECO:0000256" key="3">
    <source>
        <dbReference type="ARBA" id="ARBA00006462"/>
    </source>
</evidence>
<evidence type="ECO:0000256" key="6">
    <source>
        <dbReference type="ARBA" id="ARBA00022679"/>
    </source>
</evidence>
<evidence type="ECO:0000259" key="14">
    <source>
        <dbReference type="Pfam" id="PF02434"/>
    </source>
</evidence>
<evidence type="ECO:0000256" key="4">
    <source>
        <dbReference type="ARBA" id="ARBA00012557"/>
    </source>
</evidence>
<feature type="transmembrane region" description="Helical" evidence="13">
    <location>
        <begin position="12"/>
        <end position="33"/>
    </location>
</feature>
<evidence type="ECO:0000313" key="16">
    <source>
        <dbReference type="Proteomes" id="UP001430848"/>
    </source>
</evidence>
<dbReference type="InterPro" id="IPR026050">
    <property type="entry name" value="C1GALT1/C1GALT1_chp1"/>
</dbReference>
<name>A0ABR1NS26_DIAER</name>
<proteinExistence type="inferred from homology"/>
<evidence type="ECO:0000256" key="5">
    <source>
        <dbReference type="ARBA" id="ARBA00022676"/>
    </source>
</evidence>
<evidence type="ECO:0000256" key="2">
    <source>
        <dbReference type="ARBA" id="ARBA00004922"/>
    </source>
</evidence>
<comment type="similarity">
    <text evidence="3">Belongs to the glycosyltransferase 31 family. Beta3-Gal-T subfamily.</text>
</comment>
<keyword evidence="5" id="KW-0328">Glycosyltransferase</keyword>
<keyword evidence="16" id="KW-1185">Reference proteome</keyword>
<keyword evidence="7 13" id="KW-0812">Transmembrane</keyword>
<evidence type="ECO:0000256" key="8">
    <source>
        <dbReference type="ARBA" id="ARBA00022741"/>
    </source>
</evidence>
<reference evidence="15 16" key="1">
    <citation type="submission" date="2024-02" db="EMBL/GenBank/DDBJ databases">
        <title>De novo assembly and annotation of 12 fungi associated with fruit tree decline syndrome in Ontario, Canada.</title>
        <authorList>
            <person name="Sulman M."/>
            <person name="Ellouze W."/>
            <person name="Ilyukhin E."/>
        </authorList>
    </citation>
    <scope>NUCLEOTIDE SEQUENCE [LARGE SCALE GENOMIC DNA]</scope>
    <source>
        <strain evidence="15 16">M169</strain>
    </source>
</reference>
<evidence type="ECO:0000256" key="7">
    <source>
        <dbReference type="ARBA" id="ARBA00022692"/>
    </source>
</evidence>
<keyword evidence="10 13" id="KW-1133">Transmembrane helix</keyword>
<accession>A0ABR1NS26</accession>
<evidence type="ECO:0000256" key="12">
    <source>
        <dbReference type="SAM" id="MobiDB-lite"/>
    </source>
</evidence>
<feature type="domain" description="Fringe-like glycosyltransferase" evidence="14">
    <location>
        <begin position="196"/>
        <end position="351"/>
    </location>
</feature>
<keyword evidence="8" id="KW-0547">Nucleotide-binding</keyword>
<comment type="caution">
    <text evidence="15">The sequence shown here is derived from an EMBL/GenBank/DDBJ whole genome shotgun (WGS) entry which is preliminary data.</text>
</comment>
<keyword evidence="11 13" id="KW-0472">Membrane</keyword>
<comment type="pathway">
    <text evidence="2">Protein modification; protein glycosylation.</text>
</comment>
<dbReference type="EMBL" id="JAKNSF020000129">
    <property type="protein sequence ID" value="KAK7713079.1"/>
    <property type="molecule type" value="Genomic_DNA"/>
</dbReference>
<dbReference type="Pfam" id="PF02434">
    <property type="entry name" value="Fringe"/>
    <property type="match status" value="1"/>
</dbReference>
<comment type="subcellular location">
    <subcellularLocation>
        <location evidence="1">Membrane</location>
        <topology evidence="1">Single-pass type II membrane protein</topology>
    </subcellularLocation>
</comment>
<gene>
    <name evidence="15" type="ORF">SLS63_012161</name>
</gene>
<dbReference type="Gene3D" id="3.90.550.50">
    <property type="match status" value="1"/>
</dbReference>
<evidence type="ECO:0000256" key="10">
    <source>
        <dbReference type="ARBA" id="ARBA00022989"/>
    </source>
</evidence>
<sequence>MPLHWRRRRRSLLGLRLLTISTTLVILFLWATLPYDNALRSSARFNTHRLVTFLRGPLRNERWLYEPPAFPVDWPRDVGIILKTGYGTQERALAWVEALPAGISPENVIVVGDFDAELPTRGGARSGLRVHDVVARVADDQKLVACEGARCPRAEKYLNLKAAISAGEDRLARNYSSSFGWELDAMKFIPSLELAYRAMPDRKWFILVDDDTYLIYPSLNFILGHFDPSIPYYLGNAVGDYRQRFAHGGSSIALSRATMQALFAPSNHHAIARARRASLTETWGDRLLADALLRLGVPIDEDASRFFNGEQPWASRLRPDRLCAPVATFHRLSTAGEMADVGRVFRDAVDPVLWVDLWEMFAHRGGRRRQDRAAGARPSISQTASSAHEYGEVEPGRSGWDHVGDLDEHTETFAGVKAALDCSRLCSSKNKYLAWTWDQNKGLCHLSPWVTVGREAVGLRSGLNVDRFRDLADECR</sequence>
<evidence type="ECO:0000256" key="1">
    <source>
        <dbReference type="ARBA" id="ARBA00004606"/>
    </source>
</evidence>
<dbReference type="InterPro" id="IPR003378">
    <property type="entry name" value="Fringe-like_glycosylTrfase"/>
</dbReference>
<evidence type="ECO:0000256" key="13">
    <source>
        <dbReference type="SAM" id="Phobius"/>
    </source>
</evidence>
<organism evidence="15 16">
    <name type="scientific">Diaporthe eres</name>
    <name type="common">Phomopsis oblonga</name>
    <dbReference type="NCBI Taxonomy" id="83184"/>
    <lineage>
        <taxon>Eukaryota</taxon>
        <taxon>Fungi</taxon>
        <taxon>Dikarya</taxon>
        <taxon>Ascomycota</taxon>
        <taxon>Pezizomycotina</taxon>
        <taxon>Sordariomycetes</taxon>
        <taxon>Sordariomycetidae</taxon>
        <taxon>Diaporthales</taxon>
        <taxon>Diaporthaceae</taxon>
        <taxon>Diaporthe</taxon>
        <taxon>Diaporthe eres species complex</taxon>
    </lineage>
</organism>
<dbReference type="Proteomes" id="UP001430848">
    <property type="component" value="Unassembled WGS sequence"/>
</dbReference>
<feature type="region of interest" description="Disordered" evidence="12">
    <location>
        <begin position="369"/>
        <end position="401"/>
    </location>
</feature>
<protein>
    <recommendedName>
        <fullName evidence="4">N-acetylgalactosaminide beta-1,3-galactosyltransferase</fullName>
        <ecNumber evidence="4">2.4.1.122</ecNumber>
    </recommendedName>
</protein>
<dbReference type="EC" id="2.4.1.122" evidence="4"/>
<evidence type="ECO:0000256" key="9">
    <source>
        <dbReference type="ARBA" id="ARBA00022968"/>
    </source>
</evidence>
<dbReference type="PANTHER" id="PTHR23033">
    <property type="entry name" value="BETA1,3-GALACTOSYLTRANSFERASE"/>
    <property type="match status" value="1"/>
</dbReference>